<protein>
    <submittedName>
        <fullName evidence="1">Uncharacterized protein</fullName>
    </submittedName>
</protein>
<gene>
    <name evidence="1" type="ORF">Pint_18163</name>
</gene>
<dbReference type="EMBL" id="CM047739">
    <property type="protein sequence ID" value="KAJ0043071.1"/>
    <property type="molecule type" value="Genomic_DNA"/>
</dbReference>
<evidence type="ECO:0000313" key="2">
    <source>
        <dbReference type="Proteomes" id="UP001163603"/>
    </source>
</evidence>
<comment type="caution">
    <text evidence="1">The sequence shown here is derived from an EMBL/GenBank/DDBJ whole genome shotgun (WGS) entry which is preliminary data.</text>
</comment>
<keyword evidence="2" id="KW-1185">Reference proteome</keyword>
<evidence type="ECO:0000313" key="1">
    <source>
        <dbReference type="EMBL" id="KAJ0043071.1"/>
    </source>
</evidence>
<accession>A0ACC0YXC2</accession>
<organism evidence="1 2">
    <name type="scientific">Pistacia integerrima</name>
    <dbReference type="NCBI Taxonomy" id="434235"/>
    <lineage>
        <taxon>Eukaryota</taxon>
        <taxon>Viridiplantae</taxon>
        <taxon>Streptophyta</taxon>
        <taxon>Embryophyta</taxon>
        <taxon>Tracheophyta</taxon>
        <taxon>Spermatophyta</taxon>
        <taxon>Magnoliopsida</taxon>
        <taxon>eudicotyledons</taxon>
        <taxon>Gunneridae</taxon>
        <taxon>Pentapetalae</taxon>
        <taxon>rosids</taxon>
        <taxon>malvids</taxon>
        <taxon>Sapindales</taxon>
        <taxon>Anacardiaceae</taxon>
        <taxon>Pistacia</taxon>
    </lineage>
</organism>
<sequence>MFVYATLALCIRGGRSKDAEFVFREMPERDLFSWNSLIACYVQDGKCLQALEVFSNMLQKQKIHNYVTFTSALAACSDPEFAVQGKIVHALMMPQRDTVSWNALIGGYAGNEEPNAAVEAYKLLKEEGRPMNYITITNVLGACLTPQDLLKHGMSIHGHIGLMGIESNKYVQNSLITMYAKCGDLKSSLAATAKLAILEEGQQLNSLAIKLGFDSYPFITNAAMDMYFQKVKENFHEMLKHVKPNHVTFVSLLSAFRHGGLAEEGLEYYTAMTREFGVPAGLEHCVCVFDLLGLSGRLTEAETFINKMPVPPDLVWEACYLHLKFMAIWSLQGKLQNIYPKDAKGIPIDQRDVNHDKGSLNQDTIATGSLRYQSIDL</sequence>
<proteinExistence type="predicted"/>
<reference evidence="2" key="1">
    <citation type="journal article" date="2023" name="G3 (Bethesda)">
        <title>Genome assembly and association tests identify interacting loci associated with vigor, precocity, and sex in interspecific pistachio rootstocks.</title>
        <authorList>
            <person name="Palmer W."/>
            <person name="Jacygrad E."/>
            <person name="Sagayaradj S."/>
            <person name="Cavanaugh K."/>
            <person name="Han R."/>
            <person name="Bertier L."/>
            <person name="Beede B."/>
            <person name="Kafkas S."/>
            <person name="Golino D."/>
            <person name="Preece J."/>
            <person name="Michelmore R."/>
        </authorList>
    </citation>
    <scope>NUCLEOTIDE SEQUENCE [LARGE SCALE GENOMIC DNA]</scope>
</reference>
<name>A0ACC0YXC2_9ROSI</name>
<dbReference type="Proteomes" id="UP001163603">
    <property type="component" value="Chromosome 4"/>
</dbReference>